<gene>
    <name evidence="1" type="ORF">RhiirC2_719830</name>
</gene>
<accession>A0A2N1MCW3</accession>
<name>A0A2N1MCW3_9GLOM</name>
<dbReference type="EMBL" id="LLXL01003057">
    <property type="protein sequence ID" value="PKK59419.1"/>
    <property type="molecule type" value="Genomic_DNA"/>
</dbReference>
<reference evidence="1 2" key="1">
    <citation type="submission" date="2016-04" db="EMBL/GenBank/DDBJ databases">
        <title>Genome analyses suggest a sexual origin of heterokaryosis in a supposedly ancient asexual fungus.</title>
        <authorList>
            <person name="Ropars J."/>
            <person name="Sedzielewska K."/>
            <person name="Noel J."/>
            <person name="Charron P."/>
            <person name="Farinelli L."/>
            <person name="Marton T."/>
            <person name="Kruger M."/>
            <person name="Pelin A."/>
            <person name="Brachmann A."/>
            <person name="Corradi N."/>
        </authorList>
    </citation>
    <scope>NUCLEOTIDE SEQUENCE [LARGE SCALE GENOMIC DNA]</scope>
    <source>
        <strain evidence="1 2">C2</strain>
    </source>
</reference>
<dbReference type="VEuPathDB" id="FungiDB:RhiirFUN_010597"/>
<evidence type="ECO:0000313" key="2">
    <source>
        <dbReference type="Proteomes" id="UP000233469"/>
    </source>
</evidence>
<proteinExistence type="predicted"/>
<dbReference type="VEuPathDB" id="FungiDB:FUN_006640"/>
<dbReference type="AlphaFoldDB" id="A0A2N1MCW3"/>
<organism evidence="1 2">
    <name type="scientific">Rhizophagus irregularis</name>
    <dbReference type="NCBI Taxonomy" id="588596"/>
    <lineage>
        <taxon>Eukaryota</taxon>
        <taxon>Fungi</taxon>
        <taxon>Fungi incertae sedis</taxon>
        <taxon>Mucoromycota</taxon>
        <taxon>Glomeromycotina</taxon>
        <taxon>Glomeromycetes</taxon>
        <taxon>Glomerales</taxon>
        <taxon>Glomeraceae</taxon>
        <taxon>Rhizophagus</taxon>
    </lineage>
</organism>
<evidence type="ECO:0000313" key="1">
    <source>
        <dbReference type="EMBL" id="PKK59419.1"/>
    </source>
</evidence>
<protein>
    <submittedName>
        <fullName evidence="1">Uncharacterized protein</fullName>
    </submittedName>
</protein>
<sequence>MESRKKLANAVRQIQTIVDYFSKNPNTELPDDQEGRMMATPIQSMMTQIPMILKKRCQMIRMMMDMMDMVDIMNRVNVIEVITIMMEDMKGRNFVMWNRSPEMRRRYSCRGNVWLIQIRKRNMTKRNLTWRFFHEVEENSEAFPIDIDESESVSELGKENQRKKEGFTHVIFTSNYLINQNLKEKIKELTENLENIYFSFEEGMDNFGRLSEMLTTLKKNKSRAENSILQLAYSEKIVSKGDDILYNNIKITTLKVAEEWAYIEYENEYFTSITKFIKEKENITYPPVPEQRDLFAIGNRSYQDIRRILGEIYNGWAMGLWEVK</sequence>
<dbReference type="Proteomes" id="UP000233469">
    <property type="component" value="Unassembled WGS sequence"/>
</dbReference>
<comment type="caution">
    <text evidence="1">The sequence shown here is derived from an EMBL/GenBank/DDBJ whole genome shotgun (WGS) entry which is preliminary data.</text>
</comment>
<reference evidence="1 2" key="2">
    <citation type="submission" date="2017-10" db="EMBL/GenBank/DDBJ databases">
        <title>Extensive intraspecific genome diversity in a model arbuscular mycorrhizal fungus.</title>
        <authorList>
            <person name="Chen E.C.H."/>
            <person name="Morin E."/>
            <person name="Baudet D."/>
            <person name="Noel J."/>
            <person name="Ndikumana S."/>
            <person name="Charron P."/>
            <person name="St-Onge C."/>
            <person name="Giorgi J."/>
            <person name="Grigoriev I.V."/>
            <person name="Roux C."/>
            <person name="Martin F.M."/>
            <person name="Corradi N."/>
        </authorList>
    </citation>
    <scope>NUCLEOTIDE SEQUENCE [LARGE SCALE GENOMIC DNA]</scope>
    <source>
        <strain evidence="1 2">C2</strain>
    </source>
</reference>